<dbReference type="AlphaFoldDB" id="A0A6P0U942"/>
<comment type="caution">
    <text evidence="1">The sequence shown here is derived from an EMBL/GenBank/DDBJ whole genome shotgun (WGS) entry which is preliminary data.</text>
</comment>
<sequence>MKTIPYYPTIFHTNPFAYKMSDIWELSEYNAIKILLRNQMATEQGVTEMILNIANFAAIDESGKEHIIKDFDDSSKVNLKGTHTGLYLKTNSAVDLEPGKYTKLRFYLRTSGNTLILKDKSEKKLSGRKYLDFEIRNGLEIHAEDKKPLILRFDFEPYSLASFFKPLTDLLKRQKRTVGKLVNSFAQ</sequence>
<protein>
    <submittedName>
        <fullName evidence="1">Uncharacterized protein</fullName>
    </submittedName>
</protein>
<dbReference type="Proteomes" id="UP000468443">
    <property type="component" value="Unassembled WGS sequence"/>
</dbReference>
<gene>
    <name evidence="1" type="ORF">GWK09_01005</name>
</gene>
<organism evidence="1 2">
    <name type="scientific">Muriicola jejuensis</name>
    <dbReference type="NCBI Taxonomy" id="504488"/>
    <lineage>
        <taxon>Bacteria</taxon>
        <taxon>Pseudomonadati</taxon>
        <taxon>Bacteroidota</taxon>
        <taxon>Flavobacteriia</taxon>
        <taxon>Flavobacteriales</taxon>
        <taxon>Flavobacteriaceae</taxon>
        <taxon>Muriicola</taxon>
    </lineage>
</organism>
<evidence type="ECO:0000313" key="1">
    <source>
        <dbReference type="EMBL" id="NER09082.1"/>
    </source>
</evidence>
<proteinExistence type="predicted"/>
<reference evidence="1 2" key="1">
    <citation type="submission" date="2020-01" db="EMBL/GenBank/DDBJ databases">
        <title>Muriicola jejuensis KCTC 22299.</title>
        <authorList>
            <person name="Wang G."/>
        </authorList>
    </citation>
    <scope>NUCLEOTIDE SEQUENCE [LARGE SCALE GENOMIC DNA]</scope>
    <source>
        <strain evidence="1 2">KCTC 22299</strain>
    </source>
</reference>
<keyword evidence="2" id="KW-1185">Reference proteome</keyword>
<name>A0A6P0U942_9FLAO</name>
<accession>A0A6P0U942</accession>
<dbReference type="RefSeq" id="WP_163691162.1">
    <property type="nucleotide sequence ID" value="NZ_FXTW01000001.1"/>
</dbReference>
<dbReference type="EMBL" id="JAABOP010000001">
    <property type="protein sequence ID" value="NER09082.1"/>
    <property type="molecule type" value="Genomic_DNA"/>
</dbReference>
<evidence type="ECO:0000313" key="2">
    <source>
        <dbReference type="Proteomes" id="UP000468443"/>
    </source>
</evidence>